<evidence type="ECO:0000313" key="8">
    <source>
        <dbReference type="EMBL" id="AXX84945.1"/>
    </source>
</evidence>
<keyword evidence="11" id="KW-1185">Reference proteome</keyword>
<feature type="transmembrane region" description="Helical" evidence="7">
    <location>
        <begin position="215"/>
        <end position="236"/>
    </location>
</feature>
<gene>
    <name evidence="8" type="ORF">ASKIR_1138</name>
    <name evidence="9" type="ORF">CP959_07985</name>
</gene>
<dbReference type="AlphaFoldDB" id="A0AAD0SR60"/>
<feature type="transmembrane region" description="Helical" evidence="7">
    <location>
        <begin position="173"/>
        <end position="194"/>
    </location>
</feature>
<feature type="transmembrane region" description="Helical" evidence="7">
    <location>
        <begin position="256"/>
        <end position="274"/>
    </location>
</feature>
<accession>A0AAD0SR60</accession>
<feature type="transmembrane region" description="Helical" evidence="7">
    <location>
        <begin position="440"/>
        <end position="460"/>
    </location>
</feature>
<feature type="transmembrane region" description="Helical" evidence="7">
    <location>
        <begin position="117"/>
        <end position="136"/>
    </location>
</feature>
<evidence type="ECO:0000313" key="11">
    <source>
        <dbReference type="Proteomes" id="UP000290580"/>
    </source>
</evidence>
<protein>
    <submittedName>
        <fullName evidence="9">Flippase</fullName>
    </submittedName>
    <submittedName>
        <fullName evidence="8">Polysaccharide biosynthesis protein</fullName>
    </submittedName>
</protein>
<dbReference type="EMBL" id="NXIC01000004">
    <property type="protein sequence ID" value="RXI25709.1"/>
    <property type="molecule type" value="Genomic_DNA"/>
</dbReference>
<dbReference type="RefSeq" id="WP_115588337.1">
    <property type="nucleotide sequence ID" value="NZ_CP032099.1"/>
</dbReference>
<organism evidence="8 10">
    <name type="scientific">Aliarcobacter skirrowii CCUG 10374</name>
    <dbReference type="NCBI Taxonomy" id="1032239"/>
    <lineage>
        <taxon>Bacteria</taxon>
        <taxon>Pseudomonadati</taxon>
        <taxon>Campylobacterota</taxon>
        <taxon>Epsilonproteobacteria</taxon>
        <taxon>Campylobacterales</taxon>
        <taxon>Arcobacteraceae</taxon>
        <taxon>Aliarcobacter</taxon>
    </lineage>
</organism>
<evidence type="ECO:0000256" key="3">
    <source>
        <dbReference type="ARBA" id="ARBA00022475"/>
    </source>
</evidence>
<name>A0AAD0SR60_9BACT</name>
<dbReference type="Pfam" id="PF13440">
    <property type="entry name" value="Polysacc_synt_3"/>
    <property type="match status" value="1"/>
</dbReference>
<dbReference type="GO" id="GO:0005886">
    <property type="term" value="C:plasma membrane"/>
    <property type="evidence" value="ECO:0007669"/>
    <property type="project" value="UniProtKB-SubCell"/>
</dbReference>
<keyword evidence="6 7" id="KW-0472">Membrane</keyword>
<proteinExistence type="inferred from homology"/>
<evidence type="ECO:0000256" key="1">
    <source>
        <dbReference type="ARBA" id="ARBA00004651"/>
    </source>
</evidence>
<keyword evidence="5 7" id="KW-1133">Transmembrane helix</keyword>
<evidence type="ECO:0000256" key="7">
    <source>
        <dbReference type="SAM" id="Phobius"/>
    </source>
</evidence>
<evidence type="ECO:0000256" key="2">
    <source>
        <dbReference type="ARBA" id="ARBA00007430"/>
    </source>
</evidence>
<sequence>MNKSLKSQAIHGLSWSLADKLINQLGSLAVTIYLARLIGPESFGFIGMLMIFMLLAESVISGGFMQALVQKSKELTEADSSTIFYVNMLWGLSMYVVLYISAPYIAEFYRQPVLEEISRILFLVVIINSLSIVARAKLTISIDFKSQTIASTVATFFGSILAIWLAFKGYGYWALVWLILSKALLNTITLWFFCRWFPSLVFSKDSLKSLFKFGSNLMIAGFVATFVNNLYVALVGRYFSATSVGYFTQSVNLTNALSGVISSTLQGVTYPIMTSVKEDKGRLVNIYKQLISITMLFSLPVLVGFAAIADSFVKLFLGEEWLLAIPLIVALSFARTITPISAINMNILNAIGRSDLFLKVDLSKLPMSLIALFVAIPFGIEALAWAMVFTSFIAFFINAYYPYKLFDFGPIKQLKIAFNYILASVVMYFAVIFLDIGGGIFELILKIVVGAIVYILFLWLRKDEFFMKIVGEVMSKIKFGNKV</sequence>
<dbReference type="CDD" id="cd13127">
    <property type="entry name" value="MATE_tuaB_like"/>
    <property type="match status" value="1"/>
</dbReference>
<dbReference type="Proteomes" id="UP000290580">
    <property type="component" value="Unassembled WGS sequence"/>
</dbReference>
<feature type="transmembrane region" description="Helical" evidence="7">
    <location>
        <begin position="286"/>
        <end position="309"/>
    </location>
</feature>
<feature type="transmembrane region" description="Helical" evidence="7">
    <location>
        <begin position="21"/>
        <end position="39"/>
    </location>
</feature>
<keyword evidence="3" id="KW-1003">Cell membrane</keyword>
<comment type="similarity">
    <text evidence="2">Belongs to the polysaccharide synthase family.</text>
</comment>
<dbReference type="Proteomes" id="UP000262029">
    <property type="component" value="Chromosome"/>
</dbReference>
<evidence type="ECO:0000256" key="4">
    <source>
        <dbReference type="ARBA" id="ARBA00022692"/>
    </source>
</evidence>
<reference evidence="8 10" key="2">
    <citation type="submission" date="2018-08" db="EMBL/GenBank/DDBJ databases">
        <title>Complete genome of the Arcobacter skirrowii type strain LMG 6621.</title>
        <authorList>
            <person name="Miller W.G."/>
            <person name="Yee E."/>
            <person name="Bono J.L."/>
        </authorList>
    </citation>
    <scope>NUCLEOTIDE SEQUENCE [LARGE SCALE GENOMIC DNA]</scope>
    <source>
        <strain evidence="8 10">CCUG 10374</strain>
    </source>
</reference>
<comment type="subcellular location">
    <subcellularLocation>
        <location evidence="1">Cell membrane</location>
        <topology evidence="1">Multi-pass membrane protein</topology>
    </subcellularLocation>
</comment>
<dbReference type="EMBL" id="CP032099">
    <property type="protein sequence ID" value="AXX84945.1"/>
    <property type="molecule type" value="Genomic_DNA"/>
</dbReference>
<evidence type="ECO:0000313" key="10">
    <source>
        <dbReference type="Proteomes" id="UP000262029"/>
    </source>
</evidence>
<dbReference type="InterPro" id="IPR050833">
    <property type="entry name" value="Poly_Biosynth_Transport"/>
</dbReference>
<keyword evidence="4 7" id="KW-0812">Transmembrane</keyword>
<dbReference type="PANTHER" id="PTHR30250">
    <property type="entry name" value="PST FAMILY PREDICTED COLANIC ACID TRANSPORTER"/>
    <property type="match status" value="1"/>
</dbReference>
<reference evidence="9 11" key="1">
    <citation type="submission" date="2017-09" db="EMBL/GenBank/DDBJ databases">
        <title>Genomics of the genus Arcobacter.</title>
        <authorList>
            <person name="Perez-Cataluna A."/>
            <person name="Figueras M.J."/>
            <person name="Salas-Masso N."/>
        </authorList>
    </citation>
    <scope>NUCLEOTIDE SEQUENCE [LARGE SCALE GENOMIC DNA]</scope>
    <source>
        <strain evidence="9 11">LMG 6621</strain>
    </source>
</reference>
<evidence type="ECO:0000256" key="5">
    <source>
        <dbReference type="ARBA" id="ARBA00022989"/>
    </source>
</evidence>
<feature type="transmembrane region" description="Helical" evidence="7">
    <location>
        <begin position="321"/>
        <end position="344"/>
    </location>
</feature>
<dbReference type="GeneID" id="61750889"/>
<evidence type="ECO:0000313" key="9">
    <source>
        <dbReference type="EMBL" id="RXI25709.1"/>
    </source>
</evidence>
<feature type="transmembrane region" description="Helical" evidence="7">
    <location>
        <begin position="45"/>
        <end position="64"/>
    </location>
</feature>
<dbReference type="PANTHER" id="PTHR30250:SF10">
    <property type="entry name" value="LIPOPOLYSACCHARIDE BIOSYNTHESIS PROTEIN WZXC"/>
    <property type="match status" value="1"/>
</dbReference>
<feature type="transmembrane region" description="Helical" evidence="7">
    <location>
        <begin position="84"/>
        <end position="105"/>
    </location>
</feature>
<evidence type="ECO:0000256" key="6">
    <source>
        <dbReference type="ARBA" id="ARBA00023136"/>
    </source>
</evidence>
<feature type="transmembrane region" description="Helical" evidence="7">
    <location>
        <begin position="148"/>
        <end position="167"/>
    </location>
</feature>
<feature type="transmembrane region" description="Helical" evidence="7">
    <location>
        <begin position="413"/>
        <end position="434"/>
    </location>
</feature>
<feature type="transmembrane region" description="Helical" evidence="7">
    <location>
        <begin position="382"/>
        <end position="401"/>
    </location>
</feature>
<feature type="transmembrane region" description="Helical" evidence="7">
    <location>
        <begin position="356"/>
        <end position="376"/>
    </location>
</feature>